<dbReference type="EMBL" id="SJSO01000013">
    <property type="protein sequence ID" value="TCD25492.1"/>
    <property type="molecule type" value="Genomic_DNA"/>
</dbReference>
<organism evidence="2 3">
    <name type="scientific">Pedobacter psychrodurus</name>
    <dbReference type="NCBI Taxonomy" id="2530456"/>
    <lineage>
        <taxon>Bacteria</taxon>
        <taxon>Pseudomonadati</taxon>
        <taxon>Bacteroidota</taxon>
        <taxon>Sphingobacteriia</taxon>
        <taxon>Sphingobacteriales</taxon>
        <taxon>Sphingobacteriaceae</taxon>
        <taxon>Pedobacter</taxon>
    </lineage>
</organism>
<dbReference type="RefSeq" id="WP_131531758.1">
    <property type="nucleotide sequence ID" value="NZ_SJSO01000013.1"/>
</dbReference>
<keyword evidence="3" id="KW-1185">Reference proteome</keyword>
<dbReference type="InterPro" id="IPR007712">
    <property type="entry name" value="RelE/ParE_toxin"/>
</dbReference>
<dbReference type="OrthoDB" id="1098070at2"/>
<comment type="caution">
    <text evidence="2">The sequence shown here is derived from an EMBL/GenBank/DDBJ whole genome shotgun (WGS) entry which is preliminary data.</text>
</comment>
<dbReference type="Pfam" id="PF05016">
    <property type="entry name" value="ParE_toxin"/>
    <property type="match status" value="1"/>
</dbReference>
<dbReference type="Gene3D" id="3.30.2310.20">
    <property type="entry name" value="RelE-like"/>
    <property type="match status" value="1"/>
</dbReference>
<evidence type="ECO:0000256" key="1">
    <source>
        <dbReference type="ARBA" id="ARBA00022649"/>
    </source>
</evidence>
<evidence type="ECO:0000313" key="2">
    <source>
        <dbReference type="EMBL" id="TCD25492.1"/>
    </source>
</evidence>
<dbReference type="AlphaFoldDB" id="A0A4R0PTZ7"/>
<accession>A0A4R0PTZ7</accession>
<name>A0A4R0PTZ7_9SPHI</name>
<gene>
    <name evidence="2" type="ORF">EZ456_15805</name>
</gene>
<reference evidence="2 3" key="1">
    <citation type="submission" date="2019-02" db="EMBL/GenBank/DDBJ databases">
        <title>Pedobacter sp. RP-3-21 sp. nov., isolated from Arctic soil.</title>
        <authorList>
            <person name="Dahal R.H."/>
        </authorList>
    </citation>
    <scope>NUCLEOTIDE SEQUENCE [LARGE SCALE GENOMIC DNA]</scope>
    <source>
        <strain evidence="2 3">RP-3-21</strain>
    </source>
</reference>
<dbReference type="InterPro" id="IPR035093">
    <property type="entry name" value="RelE/ParE_toxin_dom_sf"/>
</dbReference>
<protein>
    <submittedName>
        <fullName evidence="2">Type II toxin-antitoxin system RelE/ParE family toxin</fullName>
    </submittedName>
</protein>
<dbReference type="Proteomes" id="UP000293925">
    <property type="component" value="Unassembled WGS sequence"/>
</dbReference>
<keyword evidence="1" id="KW-1277">Toxin-antitoxin system</keyword>
<proteinExistence type="predicted"/>
<evidence type="ECO:0000313" key="3">
    <source>
        <dbReference type="Proteomes" id="UP000293925"/>
    </source>
</evidence>
<sequence length="96" mass="11289">MALSIFYTKRAKETITSVYLFIQQKFGGNVADKFIKKTEKTIKLISEQPYMFKESSFEVNVRIGLITKQTSVFYRVTNNSIHILFFWNNLQEPLNI</sequence>